<keyword evidence="2 18" id="KW-0723">Serine/threonine-protein kinase</keyword>
<evidence type="ECO:0000256" key="7">
    <source>
        <dbReference type="ARBA" id="ARBA00022734"/>
    </source>
</evidence>
<evidence type="ECO:0000256" key="17">
    <source>
        <dbReference type="ARBA" id="ARBA00048679"/>
    </source>
</evidence>
<dbReference type="Gene3D" id="3.30.200.20">
    <property type="entry name" value="Phosphorylase Kinase, domain 1"/>
    <property type="match status" value="1"/>
</dbReference>
<evidence type="ECO:0000256" key="3">
    <source>
        <dbReference type="ARBA" id="ARBA00022536"/>
    </source>
</evidence>
<keyword evidence="25" id="KW-1185">Reference proteome</keyword>
<dbReference type="InterPro" id="IPR024171">
    <property type="entry name" value="SRK-like_kinase"/>
</dbReference>
<dbReference type="GO" id="GO:0004674">
    <property type="term" value="F:protein serine/threonine kinase activity"/>
    <property type="evidence" value="ECO:0007669"/>
    <property type="project" value="UniProtKB-KW"/>
</dbReference>
<feature type="binding site" evidence="19">
    <location>
        <position position="550"/>
    </location>
    <ligand>
        <name>ATP</name>
        <dbReference type="ChEBI" id="CHEBI:30616"/>
    </ligand>
</feature>
<dbReference type="GO" id="GO:0005524">
    <property type="term" value="F:ATP binding"/>
    <property type="evidence" value="ECO:0007669"/>
    <property type="project" value="UniProtKB-UniRule"/>
</dbReference>
<evidence type="ECO:0000313" key="25">
    <source>
        <dbReference type="Proteomes" id="UP000593576"/>
    </source>
</evidence>
<evidence type="ECO:0000256" key="2">
    <source>
        <dbReference type="ARBA" id="ARBA00022527"/>
    </source>
</evidence>
<comment type="caution">
    <text evidence="24">The sequence shown here is derived from an EMBL/GenBank/DDBJ whole genome shotgun (WGS) entry which is preliminary data.</text>
</comment>
<dbReference type="EC" id="2.7.11.1" evidence="18"/>
<dbReference type="Gene3D" id="2.90.10.10">
    <property type="entry name" value="Bulb-type lectin domain"/>
    <property type="match status" value="2"/>
</dbReference>
<dbReference type="OrthoDB" id="1668230at2759"/>
<evidence type="ECO:0000256" key="15">
    <source>
        <dbReference type="ARBA" id="ARBA00023180"/>
    </source>
</evidence>
<dbReference type="SMART" id="SM00220">
    <property type="entry name" value="S_TKc"/>
    <property type="match status" value="1"/>
</dbReference>
<dbReference type="InterPro" id="IPR000719">
    <property type="entry name" value="Prot_kinase_dom"/>
</dbReference>
<keyword evidence="8 18" id="KW-0547">Nucleotide-binding</keyword>
<keyword evidence="12 20" id="KW-0472">Membrane</keyword>
<dbReference type="FunFam" id="2.90.10.10:FF:000026">
    <property type="entry name" value="Serine/threonine-protein kinase"/>
    <property type="match status" value="1"/>
</dbReference>
<feature type="transmembrane region" description="Helical" evidence="20">
    <location>
        <begin position="461"/>
        <end position="484"/>
    </location>
</feature>
<dbReference type="SUPFAM" id="SSF56112">
    <property type="entry name" value="Protein kinase-like (PK-like)"/>
    <property type="match status" value="1"/>
</dbReference>
<feature type="chain" id="PRO_5029863896" description="Receptor-like serine/threonine-protein kinase" evidence="21">
    <location>
        <begin position="22"/>
        <end position="805"/>
    </location>
</feature>
<dbReference type="InterPro" id="IPR036426">
    <property type="entry name" value="Bulb-type_lectin_dom_sf"/>
</dbReference>
<dbReference type="PROSITE" id="PS50927">
    <property type="entry name" value="BULB_LECTIN"/>
    <property type="match status" value="2"/>
</dbReference>
<feature type="domain" description="Protein kinase" evidence="22">
    <location>
        <begin position="521"/>
        <end position="791"/>
    </location>
</feature>
<keyword evidence="9 18" id="KW-0418">Kinase</keyword>
<dbReference type="InterPro" id="IPR051343">
    <property type="entry name" value="G-type_lectin_kinases/EP1-like"/>
</dbReference>
<evidence type="ECO:0000256" key="11">
    <source>
        <dbReference type="ARBA" id="ARBA00022989"/>
    </source>
</evidence>
<evidence type="ECO:0000259" key="22">
    <source>
        <dbReference type="PROSITE" id="PS50011"/>
    </source>
</evidence>
<dbReference type="FunFam" id="1.10.510.10:FF:000237">
    <property type="entry name" value="G-type lectin S-receptor-like serine/threonine-protein kinase"/>
    <property type="match status" value="1"/>
</dbReference>
<organism evidence="24 25">
    <name type="scientific">Gossypium schwendimanii</name>
    <name type="common">Cotton</name>
    <dbReference type="NCBI Taxonomy" id="34291"/>
    <lineage>
        <taxon>Eukaryota</taxon>
        <taxon>Viridiplantae</taxon>
        <taxon>Streptophyta</taxon>
        <taxon>Embryophyta</taxon>
        <taxon>Tracheophyta</taxon>
        <taxon>Spermatophyta</taxon>
        <taxon>Magnoliopsida</taxon>
        <taxon>eudicotyledons</taxon>
        <taxon>Gunneridae</taxon>
        <taxon>Pentapetalae</taxon>
        <taxon>rosids</taxon>
        <taxon>malvids</taxon>
        <taxon>Malvales</taxon>
        <taxon>Malvaceae</taxon>
        <taxon>Malvoideae</taxon>
        <taxon>Gossypium</taxon>
    </lineage>
</organism>
<keyword evidence="5 20" id="KW-0812">Transmembrane</keyword>
<dbReference type="PANTHER" id="PTHR47976">
    <property type="entry name" value="G-TYPE LECTIN S-RECEPTOR-LIKE SERINE/THREONINE-PROTEIN KINASE SD2-5"/>
    <property type="match status" value="1"/>
</dbReference>
<name>A0A7J9MPR3_GOSSC</name>
<evidence type="ECO:0000256" key="6">
    <source>
        <dbReference type="ARBA" id="ARBA00022729"/>
    </source>
</evidence>
<evidence type="ECO:0000256" key="12">
    <source>
        <dbReference type="ARBA" id="ARBA00023136"/>
    </source>
</evidence>
<dbReference type="Pfam" id="PF01453">
    <property type="entry name" value="B_lectin"/>
    <property type="match status" value="1"/>
</dbReference>
<keyword evidence="3" id="KW-0245">EGF-like domain</keyword>
<comment type="catalytic activity">
    <reaction evidence="17 18">
        <text>L-seryl-[protein] + ATP = O-phospho-L-seryl-[protein] + ADP + H(+)</text>
        <dbReference type="Rhea" id="RHEA:17989"/>
        <dbReference type="Rhea" id="RHEA-COMP:9863"/>
        <dbReference type="Rhea" id="RHEA-COMP:11604"/>
        <dbReference type="ChEBI" id="CHEBI:15378"/>
        <dbReference type="ChEBI" id="CHEBI:29999"/>
        <dbReference type="ChEBI" id="CHEBI:30616"/>
        <dbReference type="ChEBI" id="CHEBI:83421"/>
        <dbReference type="ChEBI" id="CHEBI:456216"/>
        <dbReference type="EC" id="2.7.11.1"/>
    </reaction>
</comment>
<dbReference type="InterPro" id="IPR008271">
    <property type="entry name" value="Ser/Thr_kinase_AS"/>
</dbReference>
<keyword evidence="13" id="KW-1015">Disulfide bond</keyword>
<comment type="subcellular location">
    <subcellularLocation>
        <location evidence="1">Membrane</location>
        <topology evidence="1">Single-pass type I membrane protein</topology>
    </subcellularLocation>
</comment>
<reference evidence="24 25" key="1">
    <citation type="journal article" date="2019" name="Genome Biol. Evol.">
        <title>Insights into the evolution of the New World diploid cottons (Gossypium, subgenus Houzingenia) based on genome sequencing.</title>
        <authorList>
            <person name="Grover C.E."/>
            <person name="Arick M.A. 2nd"/>
            <person name="Thrash A."/>
            <person name="Conover J.L."/>
            <person name="Sanders W.S."/>
            <person name="Peterson D.G."/>
            <person name="Frelichowski J.E."/>
            <person name="Scheffler J.A."/>
            <person name="Scheffler B.E."/>
            <person name="Wendel J.F."/>
        </authorList>
    </citation>
    <scope>NUCLEOTIDE SEQUENCE [LARGE SCALE GENOMIC DNA]</scope>
    <source>
        <strain evidence="24">1</strain>
        <tissue evidence="24">Leaf</tissue>
    </source>
</reference>
<protein>
    <recommendedName>
        <fullName evidence="18">Receptor-like serine/threonine-protein kinase</fullName>
        <ecNumber evidence="18">2.7.11.1</ecNumber>
    </recommendedName>
</protein>
<keyword evidence="4 18" id="KW-0808">Transferase</keyword>
<comment type="catalytic activity">
    <reaction evidence="16 18">
        <text>L-threonyl-[protein] + ATP = O-phospho-L-threonyl-[protein] + ADP + H(+)</text>
        <dbReference type="Rhea" id="RHEA:46608"/>
        <dbReference type="Rhea" id="RHEA-COMP:11060"/>
        <dbReference type="Rhea" id="RHEA-COMP:11605"/>
        <dbReference type="ChEBI" id="CHEBI:15378"/>
        <dbReference type="ChEBI" id="CHEBI:30013"/>
        <dbReference type="ChEBI" id="CHEBI:30616"/>
        <dbReference type="ChEBI" id="CHEBI:61977"/>
        <dbReference type="ChEBI" id="CHEBI:456216"/>
        <dbReference type="EC" id="2.7.11.1"/>
    </reaction>
</comment>
<evidence type="ECO:0000256" key="16">
    <source>
        <dbReference type="ARBA" id="ARBA00047899"/>
    </source>
</evidence>
<dbReference type="GO" id="GO:0016020">
    <property type="term" value="C:membrane"/>
    <property type="evidence" value="ECO:0007669"/>
    <property type="project" value="UniProtKB-SubCell"/>
</dbReference>
<evidence type="ECO:0000256" key="5">
    <source>
        <dbReference type="ARBA" id="ARBA00022692"/>
    </source>
</evidence>
<evidence type="ECO:0000256" key="1">
    <source>
        <dbReference type="ARBA" id="ARBA00004479"/>
    </source>
</evidence>
<evidence type="ECO:0000256" key="8">
    <source>
        <dbReference type="ARBA" id="ARBA00022741"/>
    </source>
</evidence>
<gene>
    <name evidence="24" type="ORF">Goshw_024257</name>
</gene>
<evidence type="ECO:0000313" key="24">
    <source>
        <dbReference type="EMBL" id="MBA0872960.1"/>
    </source>
</evidence>
<evidence type="ECO:0000256" key="20">
    <source>
        <dbReference type="SAM" id="Phobius"/>
    </source>
</evidence>
<evidence type="ECO:0000256" key="14">
    <source>
        <dbReference type="ARBA" id="ARBA00023170"/>
    </source>
</evidence>
<keyword evidence="11 20" id="KW-1133">Transmembrane helix</keyword>
<dbReference type="SUPFAM" id="SSF51110">
    <property type="entry name" value="alpha-D-mannose-specific plant lectins"/>
    <property type="match status" value="2"/>
</dbReference>
<dbReference type="InterPro" id="IPR011009">
    <property type="entry name" value="Kinase-like_dom_sf"/>
</dbReference>
<dbReference type="Proteomes" id="UP000593576">
    <property type="component" value="Unassembled WGS sequence"/>
</dbReference>
<keyword evidence="7" id="KW-0430">Lectin</keyword>
<evidence type="ECO:0000256" key="4">
    <source>
        <dbReference type="ARBA" id="ARBA00022679"/>
    </source>
</evidence>
<keyword evidence="14" id="KW-0675">Receptor</keyword>
<dbReference type="CDD" id="cd14066">
    <property type="entry name" value="STKc_IRAK"/>
    <property type="match status" value="1"/>
</dbReference>
<feature type="domain" description="Bulb-type lectin" evidence="23">
    <location>
        <begin position="148"/>
        <end position="290"/>
    </location>
</feature>
<dbReference type="PROSITE" id="PS50011">
    <property type="entry name" value="PROTEIN_KINASE_DOM"/>
    <property type="match status" value="1"/>
</dbReference>
<evidence type="ECO:0000256" key="19">
    <source>
        <dbReference type="PROSITE-ProRule" id="PRU10141"/>
    </source>
</evidence>
<evidence type="ECO:0000256" key="10">
    <source>
        <dbReference type="ARBA" id="ARBA00022840"/>
    </source>
</evidence>
<feature type="domain" description="Bulb-type lectin" evidence="23">
    <location>
        <begin position="20"/>
        <end position="145"/>
    </location>
</feature>
<dbReference type="PANTHER" id="PTHR47976:SF27">
    <property type="entry name" value="RECEPTOR-LIKE SERINE_THREONINE-PROTEIN KINASE"/>
    <property type="match status" value="1"/>
</dbReference>
<keyword evidence="6 21" id="KW-0732">Signal</keyword>
<dbReference type="AlphaFoldDB" id="A0A7J9MPR3"/>
<dbReference type="SMART" id="SM00108">
    <property type="entry name" value="B_lectin"/>
    <property type="match status" value="1"/>
</dbReference>
<evidence type="ECO:0000256" key="9">
    <source>
        <dbReference type="ARBA" id="ARBA00022777"/>
    </source>
</evidence>
<proteinExistence type="inferred from homology"/>
<dbReference type="EMBL" id="JABFAF010000012">
    <property type="protein sequence ID" value="MBA0872960.1"/>
    <property type="molecule type" value="Genomic_DNA"/>
</dbReference>
<comment type="similarity">
    <text evidence="18">Belongs to the protein kinase superfamily. Ser/Thr protein kinase family.</text>
</comment>
<dbReference type="FunFam" id="3.30.200.20:FF:000059">
    <property type="entry name" value="S-receptor-like serine/threonine-protein kinase"/>
    <property type="match status" value="1"/>
</dbReference>
<evidence type="ECO:0000256" key="18">
    <source>
        <dbReference type="PIRNR" id="PIRNR000641"/>
    </source>
</evidence>
<evidence type="ECO:0000256" key="21">
    <source>
        <dbReference type="SAM" id="SignalP"/>
    </source>
</evidence>
<evidence type="ECO:0000259" key="23">
    <source>
        <dbReference type="PROSITE" id="PS50927"/>
    </source>
</evidence>
<dbReference type="GO" id="GO:0030246">
    <property type="term" value="F:carbohydrate binding"/>
    <property type="evidence" value="ECO:0007669"/>
    <property type="project" value="UniProtKB-KW"/>
</dbReference>
<dbReference type="InterPro" id="IPR001480">
    <property type="entry name" value="Bulb-type_lectin_dom"/>
</dbReference>
<dbReference type="Gene3D" id="1.10.510.10">
    <property type="entry name" value="Transferase(Phosphotransferase) domain 1"/>
    <property type="match status" value="1"/>
</dbReference>
<dbReference type="PROSITE" id="PS00107">
    <property type="entry name" value="PROTEIN_KINASE_ATP"/>
    <property type="match status" value="1"/>
</dbReference>
<keyword evidence="10 18" id="KW-0067">ATP-binding</keyword>
<dbReference type="PIRSF" id="PIRSF000641">
    <property type="entry name" value="SRK"/>
    <property type="match status" value="1"/>
</dbReference>
<evidence type="ECO:0000256" key="13">
    <source>
        <dbReference type="ARBA" id="ARBA00023157"/>
    </source>
</evidence>
<accession>A0A7J9MPR3</accession>
<dbReference type="CDD" id="cd00028">
    <property type="entry name" value="B_lectin"/>
    <property type="match status" value="1"/>
</dbReference>
<dbReference type="InterPro" id="IPR017441">
    <property type="entry name" value="Protein_kinase_ATP_BS"/>
</dbReference>
<keyword evidence="15" id="KW-0325">Glycoprotein</keyword>
<dbReference type="Pfam" id="PF00069">
    <property type="entry name" value="Pkinase"/>
    <property type="match status" value="1"/>
</dbReference>
<sequence>MAWVWALLLLLSSLCVKQSSSIISLGSSLASATQSIPWRSPSGRFAFGFYSQGGGLSVGVWLDGGGKNDNKVIWTANRDDPPLHANATLTLNEKGLLLSSGVSGENKVVASPNDSAVSVFSASMLDSGNFVLYNKVNHTIWESFEHPTDTILGGQALLTNQELISSSSENDHSSGRFHLRMQLDGNLVLYPLNIDDAATTAYWATGTNGVNLSLRLFLNSTGFLQLINNTDSSIYLEINYRFYQEVSYNDHNENTTTSSNDGIVHSATLDVDGNFQLYTHQFEPSGGFRTSRVLRALKDYCKVVGFCGINSYCTFNDDRAYCACLPGTDFIDPQRNTLGCKRNYSEAHCKGGKDNIPLYNITPLQNIVWTTGIFYSEELMSMSACSQTCLEDCNCEAAQFSGGVCRKQKLPLWYLLRQEGDNDVSSTVFLKMGIRSLEADDGTVPHELKPQIKGKDPTLKILLLTLSLVACSCALLAISGVFIFKFRVLRYKRLLEIGNLGLTGEVTLTSFSYNELKRATNGFKEELGKGSFGAVYKGSLNRGRNLIAVKRLEKLVEEGEREFQAEMRAIGRAHHKNLVRLLGYCAEDSKRVLVYEYMGNGSLADLLFKSRQRPDWDERTRIALDVARGILYLHEECETPIIHCDIKPQNILMDDYWRAKISDFGLAKLLMGDHTRTFTVVRGTRGYMAPEWHKNIPISAKADVYSYGIVLLETVFCRRNLDTTVSNPEEIILSILVYKCLVEKKLEKLVLGEEVDKKSLERMVMVALWCIQDEPALRPSIKTVVMMLEGITDICIPPCPTASSI</sequence>
<feature type="signal peptide" evidence="21">
    <location>
        <begin position="1"/>
        <end position="21"/>
    </location>
</feature>
<dbReference type="PROSITE" id="PS00108">
    <property type="entry name" value="PROTEIN_KINASE_ST"/>
    <property type="match status" value="1"/>
</dbReference>